<reference evidence="1" key="1">
    <citation type="submission" date="2020-04" db="EMBL/GenBank/DDBJ databases">
        <authorList>
            <person name="Chiriac C."/>
            <person name="Salcher M."/>
            <person name="Ghai R."/>
            <person name="Kavagutti S V."/>
        </authorList>
    </citation>
    <scope>NUCLEOTIDE SEQUENCE</scope>
</reference>
<name>A0A6J5MXK5_9CAUD</name>
<evidence type="ECO:0000313" key="2">
    <source>
        <dbReference type="EMBL" id="CAB4163746.1"/>
    </source>
</evidence>
<organism evidence="1">
    <name type="scientific">uncultured Caudovirales phage</name>
    <dbReference type="NCBI Taxonomy" id="2100421"/>
    <lineage>
        <taxon>Viruses</taxon>
        <taxon>Duplodnaviria</taxon>
        <taxon>Heunggongvirae</taxon>
        <taxon>Uroviricota</taxon>
        <taxon>Caudoviricetes</taxon>
        <taxon>Peduoviridae</taxon>
        <taxon>Maltschvirus</taxon>
        <taxon>Maltschvirus maltsch</taxon>
    </lineage>
</organism>
<dbReference type="EMBL" id="LR796756">
    <property type="protein sequence ID" value="CAB4163746.1"/>
    <property type="molecule type" value="Genomic_DNA"/>
</dbReference>
<dbReference type="EMBL" id="LR796531">
    <property type="protein sequence ID" value="CAB4149703.1"/>
    <property type="molecule type" value="Genomic_DNA"/>
</dbReference>
<gene>
    <name evidence="1" type="ORF">UFOVP543_19</name>
    <name evidence="2" type="ORF">UFOVP804_47</name>
</gene>
<evidence type="ECO:0000313" key="1">
    <source>
        <dbReference type="EMBL" id="CAB4149703.1"/>
    </source>
</evidence>
<proteinExistence type="predicted"/>
<accession>A0A6J5MXK5</accession>
<protein>
    <submittedName>
        <fullName evidence="1">Uncharacterized protein</fullName>
    </submittedName>
</protein>
<sequence length="84" mass="9310">MTPPQGVASSLPTDMSQLDAKAIVRHFGGRIELFRKLNANGHKISVKAIEKWTGRGNIPTPWIIKLIALSKAENNPITFENFII</sequence>